<comment type="catalytic activity">
    <reaction evidence="5">
        <text>N-terminal N-formyl-L-methionyl-[peptide] + H2O = N-terminal L-methionyl-[peptide] + formate</text>
        <dbReference type="Rhea" id="RHEA:24420"/>
        <dbReference type="Rhea" id="RHEA-COMP:10639"/>
        <dbReference type="Rhea" id="RHEA-COMP:10640"/>
        <dbReference type="ChEBI" id="CHEBI:15377"/>
        <dbReference type="ChEBI" id="CHEBI:15740"/>
        <dbReference type="ChEBI" id="CHEBI:49298"/>
        <dbReference type="ChEBI" id="CHEBI:64731"/>
        <dbReference type="EC" id="3.5.1.88"/>
    </reaction>
</comment>
<protein>
    <recommendedName>
        <fullName evidence="5">Peptide deformylase</fullName>
        <shortName evidence="5">PDF</shortName>
        <ecNumber evidence="5">3.5.1.88</ecNumber>
    </recommendedName>
    <alternativeName>
        <fullName evidence="5">Polypeptide deformylase</fullName>
    </alternativeName>
</protein>
<dbReference type="PIRSF" id="PIRSF004749">
    <property type="entry name" value="Pep_def"/>
    <property type="match status" value="1"/>
</dbReference>
<comment type="similarity">
    <text evidence="1 5">Belongs to the polypeptide deformylase family.</text>
</comment>
<dbReference type="InterPro" id="IPR023635">
    <property type="entry name" value="Peptide_deformylase"/>
</dbReference>
<dbReference type="Proteomes" id="UP000808388">
    <property type="component" value="Unassembled WGS sequence"/>
</dbReference>
<dbReference type="EMBL" id="JACQCQ010000013">
    <property type="protein sequence ID" value="MBI3627799.1"/>
    <property type="molecule type" value="Genomic_DNA"/>
</dbReference>
<keyword evidence="5" id="KW-0408">Iron</keyword>
<proteinExistence type="inferred from homology"/>
<feature type="active site" evidence="5">
    <location>
        <position position="151"/>
    </location>
</feature>
<keyword evidence="2 5" id="KW-0479">Metal-binding</keyword>
<comment type="cofactor">
    <cofactor evidence="5">
        <name>Fe(2+)</name>
        <dbReference type="ChEBI" id="CHEBI:29033"/>
    </cofactor>
    <text evidence="5">Binds 1 Fe(2+) ion.</text>
</comment>
<evidence type="ECO:0000313" key="7">
    <source>
        <dbReference type="Proteomes" id="UP000808388"/>
    </source>
</evidence>
<keyword evidence="4 5" id="KW-0648">Protein biosynthesis</keyword>
<evidence type="ECO:0000256" key="5">
    <source>
        <dbReference type="HAMAP-Rule" id="MF_00163"/>
    </source>
</evidence>
<dbReference type="NCBIfam" id="TIGR00079">
    <property type="entry name" value="pept_deformyl"/>
    <property type="match status" value="1"/>
</dbReference>
<feature type="binding site" evidence="5">
    <location>
        <position position="154"/>
    </location>
    <ligand>
        <name>Fe cation</name>
        <dbReference type="ChEBI" id="CHEBI:24875"/>
    </ligand>
</feature>
<dbReference type="GO" id="GO:0046872">
    <property type="term" value="F:metal ion binding"/>
    <property type="evidence" value="ECO:0007669"/>
    <property type="project" value="UniProtKB-KW"/>
</dbReference>
<dbReference type="SUPFAM" id="SSF56420">
    <property type="entry name" value="Peptide deformylase"/>
    <property type="match status" value="1"/>
</dbReference>
<dbReference type="PRINTS" id="PR01576">
    <property type="entry name" value="PDEFORMYLASE"/>
</dbReference>
<dbReference type="NCBIfam" id="NF001159">
    <property type="entry name" value="PRK00150.1-3"/>
    <property type="match status" value="1"/>
</dbReference>
<dbReference type="Pfam" id="PF01327">
    <property type="entry name" value="Pep_deformylase"/>
    <property type="match status" value="1"/>
</dbReference>
<dbReference type="AlphaFoldDB" id="A0A9D6LU91"/>
<accession>A0A9D6LU91</accession>
<gene>
    <name evidence="5 6" type="primary">def</name>
    <name evidence="6" type="ORF">HY220_03620</name>
</gene>
<dbReference type="Gene3D" id="3.90.45.10">
    <property type="entry name" value="Peptide deformylase"/>
    <property type="match status" value="1"/>
</dbReference>
<comment type="caution">
    <text evidence="6">The sequence shown here is derived from an EMBL/GenBank/DDBJ whole genome shotgun (WGS) entry which is preliminary data.</text>
</comment>
<comment type="function">
    <text evidence="5">Removes the formyl group from the N-terminal Met of newly synthesized proteins. Requires at least a dipeptide for an efficient rate of reaction. N-terminal L-methionine is a prerequisite for activity but the enzyme has broad specificity at other positions.</text>
</comment>
<sequence>MSRSRTILTNPNPLLRKRAKEVSAAAFKTAALKHAIRDLIATLKVSEDGIGIAAPQIGIAWRIFIVSEEAKHLSQSRAKENREWKQLVYINPVITKFSTKKAEGVEGCLSVPGKYGFVTRPEKVQVEAFDEKGKKFSHGASKFFARVIQHETDHLDGILFIDKVTRYIEPKKSDSKL</sequence>
<dbReference type="PANTHER" id="PTHR10458">
    <property type="entry name" value="PEPTIDE DEFORMYLASE"/>
    <property type="match status" value="1"/>
</dbReference>
<feature type="binding site" evidence="5">
    <location>
        <position position="108"/>
    </location>
    <ligand>
        <name>Fe cation</name>
        <dbReference type="ChEBI" id="CHEBI:24875"/>
    </ligand>
</feature>
<dbReference type="FunFam" id="3.90.45.10:FF:000003">
    <property type="entry name" value="Peptide deformylase"/>
    <property type="match status" value="1"/>
</dbReference>
<dbReference type="CDD" id="cd00487">
    <property type="entry name" value="Pep_deformylase"/>
    <property type="match status" value="1"/>
</dbReference>
<dbReference type="HAMAP" id="MF_00163">
    <property type="entry name" value="Pep_deformylase"/>
    <property type="match status" value="1"/>
</dbReference>
<dbReference type="PANTHER" id="PTHR10458:SF22">
    <property type="entry name" value="PEPTIDE DEFORMYLASE"/>
    <property type="match status" value="1"/>
</dbReference>
<dbReference type="GO" id="GO:0042586">
    <property type="term" value="F:peptide deformylase activity"/>
    <property type="evidence" value="ECO:0007669"/>
    <property type="project" value="UniProtKB-UniRule"/>
</dbReference>
<name>A0A9D6LU91_9BACT</name>
<evidence type="ECO:0000256" key="3">
    <source>
        <dbReference type="ARBA" id="ARBA00022801"/>
    </source>
</evidence>
<keyword evidence="3 5" id="KW-0378">Hydrolase</keyword>
<reference evidence="6" key="1">
    <citation type="submission" date="2020-07" db="EMBL/GenBank/DDBJ databases">
        <title>Huge and variable diversity of episymbiotic CPR bacteria and DPANN archaea in groundwater ecosystems.</title>
        <authorList>
            <person name="He C.Y."/>
            <person name="Keren R."/>
            <person name="Whittaker M."/>
            <person name="Farag I.F."/>
            <person name="Doudna J."/>
            <person name="Cate J.H.D."/>
            <person name="Banfield J.F."/>
        </authorList>
    </citation>
    <scope>NUCLEOTIDE SEQUENCE</scope>
    <source>
        <strain evidence="6">NC_groundwater_972_Pr1_S-0.2um_49_27</strain>
    </source>
</reference>
<evidence type="ECO:0000256" key="4">
    <source>
        <dbReference type="ARBA" id="ARBA00022917"/>
    </source>
</evidence>
<evidence type="ECO:0000256" key="2">
    <source>
        <dbReference type="ARBA" id="ARBA00022723"/>
    </source>
</evidence>
<dbReference type="GO" id="GO:0006412">
    <property type="term" value="P:translation"/>
    <property type="evidence" value="ECO:0007669"/>
    <property type="project" value="UniProtKB-UniRule"/>
</dbReference>
<dbReference type="EC" id="3.5.1.88" evidence="5"/>
<evidence type="ECO:0000313" key="6">
    <source>
        <dbReference type="EMBL" id="MBI3627799.1"/>
    </source>
</evidence>
<feature type="binding site" evidence="5">
    <location>
        <position position="150"/>
    </location>
    <ligand>
        <name>Fe cation</name>
        <dbReference type="ChEBI" id="CHEBI:24875"/>
    </ligand>
</feature>
<organism evidence="6 7">
    <name type="scientific">Candidatus Sungiibacteriota bacterium</name>
    <dbReference type="NCBI Taxonomy" id="2750080"/>
    <lineage>
        <taxon>Bacteria</taxon>
        <taxon>Candidatus Sungiibacteriota</taxon>
    </lineage>
</organism>
<evidence type="ECO:0000256" key="1">
    <source>
        <dbReference type="ARBA" id="ARBA00010759"/>
    </source>
</evidence>
<dbReference type="InterPro" id="IPR036821">
    <property type="entry name" value="Peptide_deformylase_sf"/>
</dbReference>